<reference evidence="1 2" key="1">
    <citation type="journal article" date="2022" name="New Phytol.">
        <title>Ecological generalism drives hyperdiversity of secondary metabolite gene clusters in xylarialean endophytes.</title>
        <authorList>
            <person name="Franco M.E.E."/>
            <person name="Wisecaver J.H."/>
            <person name="Arnold A.E."/>
            <person name="Ju Y.M."/>
            <person name="Slot J.C."/>
            <person name="Ahrendt S."/>
            <person name="Moore L.P."/>
            <person name="Eastman K.E."/>
            <person name="Scott K."/>
            <person name="Konkel Z."/>
            <person name="Mondo S.J."/>
            <person name="Kuo A."/>
            <person name="Hayes R.D."/>
            <person name="Haridas S."/>
            <person name="Andreopoulos B."/>
            <person name="Riley R."/>
            <person name="LaButti K."/>
            <person name="Pangilinan J."/>
            <person name="Lipzen A."/>
            <person name="Amirebrahimi M."/>
            <person name="Yan J."/>
            <person name="Adam C."/>
            <person name="Keymanesh K."/>
            <person name="Ng V."/>
            <person name="Louie K."/>
            <person name="Northen T."/>
            <person name="Drula E."/>
            <person name="Henrissat B."/>
            <person name="Hsieh H.M."/>
            <person name="Youens-Clark K."/>
            <person name="Lutzoni F."/>
            <person name="Miadlikowska J."/>
            <person name="Eastwood D.C."/>
            <person name="Hamelin R.C."/>
            <person name="Grigoriev I.V."/>
            <person name="U'Ren J.M."/>
        </authorList>
    </citation>
    <scope>NUCLEOTIDE SEQUENCE [LARGE SCALE GENOMIC DNA]</scope>
    <source>
        <strain evidence="1 2">ER1909</strain>
    </source>
</reference>
<gene>
    <name evidence="1" type="ORF">F4821DRAFT_279484</name>
</gene>
<dbReference type="EMBL" id="MU394284">
    <property type="protein sequence ID" value="KAI6092057.1"/>
    <property type="molecule type" value="Genomic_DNA"/>
</dbReference>
<dbReference type="Proteomes" id="UP001497680">
    <property type="component" value="Unassembled WGS sequence"/>
</dbReference>
<comment type="caution">
    <text evidence="1">The sequence shown here is derived from an EMBL/GenBank/DDBJ whole genome shotgun (WGS) entry which is preliminary data.</text>
</comment>
<keyword evidence="2" id="KW-1185">Reference proteome</keyword>
<name>A0ACC0DGU7_9PEZI</name>
<proteinExistence type="predicted"/>
<protein>
    <submittedName>
        <fullName evidence="1">Cytochrome P450</fullName>
    </submittedName>
</protein>
<sequence length="504" mass="57668">MLLPIDYICSLGLQGIFVGFTTLLTTWYIVSAVAAWYRLRHIPGPFLASFSYLWISKGILCNTLLEDLRGLNKYGGFARSGPNSVFTNDPEVLRRLASARTKYTKDEWYTPIRFSPHQNTMVTMLDNASHDKIKAKTSSGYNGRENPDFEVAIDSEIVHLIDIIRRKHLTTKSRHCNVELSGMVRRFTLDMITRLSFGQAFGFQDADGELYEYIPRVDRALKLMSLSQEVPFLRRIVFSKFLFDMFGPKTTDEEGIGKIMGITEKIIDERFACERPANDMMGSFIRHGMTRKECCDEGLLQILAGADTTAIAIRSTLMYIIAAPRVYSRFKSMIKQCVEHNKVSSPISYDEALKLPYLQAVIYEGLRIRNPVTYGHYKHVPPEGDTINGVFLPSGTLIGHNAIGLTRNEAVFGEDVDIFRPERFLECDEAKRVEMERAIDIIFGGGRWQCAGKAIAFSELNKVYFELLRSFDFQIVNPQKAWDESTYFMYFQKNMWVRITEAEF</sequence>
<evidence type="ECO:0000313" key="1">
    <source>
        <dbReference type="EMBL" id="KAI6092057.1"/>
    </source>
</evidence>
<accession>A0ACC0DGU7</accession>
<organism evidence="1 2">
    <name type="scientific">Hypoxylon rubiginosum</name>
    <dbReference type="NCBI Taxonomy" id="110542"/>
    <lineage>
        <taxon>Eukaryota</taxon>
        <taxon>Fungi</taxon>
        <taxon>Dikarya</taxon>
        <taxon>Ascomycota</taxon>
        <taxon>Pezizomycotina</taxon>
        <taxon>Sordariomycetes</taxon>
        <taxon>Xylariomycetidae</taxon>
        <taxon>Xylariales</taxon>
        <taxon>Hypoxylaceae</taxon>
        <taxon>Hypoxylon</taxon>
    </lineage>
</organism>
<evidence type="ECO:0000313" key="2">
    <source>
        <dbReference type="Proteomes" id="UP001497680"/>
    </source>
</evidence>